<keyword evidence="2" id="KW-1185">Reference proteome</keyword>
<dbReference type="Proteomes" id="UP000729402">
    <property type="component" value="Unassembled WGS sequence"/>
</dbReference>
<comment type="caution">
    <text evidence="1">The sequence shown here is derived from an EMBL/GenBank/DDBJ whole genome shotgun (WGS) entry which is preliminary data.</text>
</comment>
<evidence type="ECO:0000313" key="1">
    <source>
        <dbReference type="EMBL" id="KAG8056311.1"/>
    </source>
</evidence>
<gene>
    <name evidence="1" type="ORF">GUJ93_ZPchr0002g24984</name>
</gene>
<protein>
    <submittedName>
        <fullName evidence="1">Uncharacterized protein</fullName>
    </submittedName>
</protein>
<dbReference type="AlphaFoldDB" id="A0A8J5VE50"/>
<proteinExistence type="predicted"/>
<reference evidence="1" key="1">
    <citation type="journal article" date="2021" name="bioRxiv">
        <title>Whole Genome Assembly and Annotation of Northern Wild Rice, Zizania palustris L., Supports a Whole Genome Duplication in the Zizania Genus.</title>
        <authorList>
            <person name="Haas M."/>
            <person name="Kono T."/>
            <person name="Macchietto M."/>
            <person name="Millas R."/>
            <person name="McGilp L."/>
            <person name="Shao M."/>
            <person name="Duquette J."/>
            <person name="Hirsch C.N."/>
            <person name="Kimball J."/>
        </authorList>
    </citation>
    <scope>NUCLEOTIDE SEQUENCE</scope>
    <source>
        <tissue evidence="1">Fresh leaf tissue</tissue>
    </source>
</reference>
<sequence>MGASFLTANQVYAEVWNERVEVEERVGYLVSIRGTTSNRRNPQCPIAVAVRGLSSWCHRQRDQGARRAPEDVDGDMEYPCPFGAAELVVLVLELMGWGQCCLPPQLGKMSATTEDESACSLACPCWHEASA</sequence>
<accession>A0A8J5VE50</accession>
<dbReference type="EMBL" id="JAAALK010000287">
    <property type="protein sequence ID" value="KAG8056311.1"/>
    <property type="molecule type" value="Genomic_DNA"/>
</dbReference>
<evidence type="ECO:0000313" key="2">
    <source>
        <dbReference type="Proteomes" id="UP000729402"/>
    </source>
</evidence>
<reference evidence="1" key="2">
    <citation type="submission" date="2021-02" db="EMBL/GenBank/DDBJ databases">
        <authorList>
            <person name="Kimball J.A."/>
            <person name="Haas M.W."/>
            <person name="Macchietto M."/>
            <person name="Kono T."/>
            <person name="Duquette J."/>
            <person name="Shao M."/>
        </authorList>
    </citation>
    <scope>NUCLEOTIDE SEQUENCE</scope>
    <source>
        <tissue evidence="1">Fresh leaf tissue</tissue>
    </source>
</reference>
<organism evidence="1 2">
    <name type="scientific">Zizania palustris</name>
    <name type="common">Northern wild rice</name>
    <dbReference type="NCBI Taxonomy" id="103762"/>
    <lineage>
        <taxon>Eukaryota</taxon>
        <taxon>Viridiplantae</taxon>
        <taxon>Streptophyta</taxon>
        <taxon>Embryophyta</taxon>
        <taxon>Tracheophyta</taxon>
        <taxon>Spermatophyta</taxon>
        <taxon>Magnoliopsida</taxon>
        <taxon>Liliopsida</taxon>
        <taxon>Poales</taxon>
        <taxon>Poaceae</taxon>
        <taxon>BOP clade</taxon>
        <taxon>Oryzoideae</taxon>
        <taxon>Oryzeae</taxon>
        <taxon>Zizaniinae</taxon>
        <taxon>Zizania</taxon>
    </lineage>
</organism>
<name>A0A8J5VE50_ZIZPA</name>